<reference evidence="1" key="1">
    <citation type="submission" date="2022-06" db="EMBL/GenBank/DDBJ databases">
        <title>Uncovering the hologenomic basis of an extraordinary plant invasion.</title>
        <authorList>
            <person name="Bieker V.C."/>
            <person name="Martin M.D."/>
            <person name="Gilbert T."/>
            <person name="Hodgins K."/>
            <person name="Battlay P."/>
            <person name="Petersen B."/>
            <person name="Wilson J."/>
        </authorList>
    </citation>
    <scope>NUCLEOTIDE SEQUENCE</scope>
    <source>
        <strain evidence="1">AA19_3_7</strain>
        <tissue evidence="1">Leaf</tissue>
    </source>
</reference>
<evidence type="ECO:0000313" key="1">
    <source>
        <dbReference type="EMBL" id="KAI7752820.1"/>
    </source>
</evidence>
<organism evidence="1 2">
    <name type="scientific">Ambrosia artemisiifolia</name>
    <name type="common">Common ragweed</name>
    <dbReference type="NCBI Taxonomy" id="4212"/>
    <lineage>
        <taxon>Eukaryota</taxon>
        <taxon>Viridiplantae</taxon>
        <taxon>Streptophyta</taxon>
        <taxon>Embryophyta</taxon>
        <taxon>Tracheophyta</taxon>
        <taxon>Spermatophyta</taxon>
        <taxon>Magnoliopsida</taxon>
        <taxon>eudicotyledons</taxon>
        <taxon>Gunneridae</taxon>
        <taxon>Pentapetalae</taxon>
        <taxon>asterids</taxon>
        <taxon>campanulids</taxon>
        <taxon>Asterales</taxon>
        <taxon>Asteraceae</taxon>
        <taxon>Asteroideae</taxon>
        <taxon>Heliantheae alliance</taxon>
        <taxon>Heliantheae</taxon>
        <taxon>Ambrosia</taxon>
    </lineage>
</organism>
<comment type="caution">
    <text evidence="1">The sequence shown here is derived from an EMBL/GenBank/DDBJ whole genome shotgun (WGS) entry which is preliminary data.</text>
</comment>
<proteinExistence type="predicted"/>
<accession>A0AAD5D494</accession>
<name>A0AAD5D494_AMBAR</name>
<dbReference type="Proteomes" id="UP001206925">
    <property type="component" value="Unassembled WGS sequence"/>
</dbReference>
<keyword evidence="2" id="KW-1185">Reference proteome</keyword>
<gene>
    <name evidence="1" type="ORF">M8C21_010900</name>
</gene>
<dbReference type="EMBL" id="JAMZMK010005600">
    <property type="protein sequence ID" value="KAI7752820.1"/>
    <property type="molecule type" value="Genomic_DNA"/>
</dbReference>
<dbReference type="AlphaFoldDB" id="A0AAD5D494"/>
<evidence type="ECO:0000313" key="2">
    <source>
        <dbReference type="Proteomes" id="UP001206925"/>
    </source>
</evidence>
<protein>
    <submittedName>
        <fullName evidence="1">Uncharacterized protein</fullName>
    </submittedName>
</protein>
<sequence length="98" mass="10761">MVDRNAVTDGSLDNEDDSATVMSCKATRGYAYTYNYVLIMVQFDSLKGTLWHFSLLPPGGGGILAHSLAYIAFGLKVCPHLGHPYIVMEINNMTNCPF</sequence>